<organism evidence="2 3">
    <name type="scientific">Ailuropoda melanoleuca</name>
    <name type="common">Giant panda</name>
    <dbReference type="NCBI Taxonomy" id="9646"/>
    <lineage>
        <taxon>Eukaryota</taxon>
        <taxon>Metazoa</taxon>
        <taxon>Chordata</taxon>
        <taxon>Craniata</taxon>
        <taxon>Vertebrata</taxon>
        <taxon>Euteleostomi</taxon>
        <taxon>Mammalia</taxon>
        <taxon>Eutheria</taxon>
        <taxon>Laurasiatheria</taxon>
        <taxon>Carnivora</taxon>
        <taxon>Caniformia</taxon>
        <taxon>Ursidae</taxon>
        <taxon>Ailuropoda</taxon>
    </lineage>
</organism>
<dbReference type="InterPro" id="IPR029488">
    <property type="entry name" value="Hmw/CFAP97"/>
</dbReference>
<evidence type="ECO:0000256" key="1">
    <source>
        <dbReference type="ARBA" id="ARBA00008315"/>
    </source>
</evidence>
<reference evidence="2 3" key="1">
    <citation type="journal article" date="2010" name="Nature">
        <title>The sequence and de novo assembly of the giant panda genome.</title>
        <authorList>
            <person name="Li R."/>
            <person name="Fan W."/>
            <person name="Tian G."/>
            <person name="Zhu H."/>
            <person name="He L."/>
            <person name="Cai J."/>
            <person name="Huang Q."/>
            <person name="Cai Q."/>
            <person name="Li B."/>
            <person name="Bai Y."/>
            <person name="Zhang Z."/>
            <person name="Zhang Y."/>
            <person name="Wang W."/>
            <person name="Li J."/>
            <person name="Wei F."/>
            <person name="Li H."/>
            <person name="Jian M."/>
            <person name="Li J."/>
            <person name="Zhang Z."/>
            <person name="Nielsen R."/>
            <person name="Li D."/>
            <person name="Gu W."/>
            <person name="Yang Z."/>
            <person name="Xuan Z."/>
            <person name="Ryder O.A."/>
            <person name="Leung F.C."/>
            <person name="Zhou Y."/>
            <person name="Cao J."/>
            <person name="Sun X."/>
            <person name="Fu Y."/>
            <person name="Fang X."/>
            <person name="Guo X."/>
            <person name="Wang B."/>
            <person name="Hou R."/>
            <person name="Shen F."/>
            <person name="Mu B."/>
            <person name="Ni P."/>
            <person name="Lin R."/>
            <person name="Qian W."/>
            <person name="Wang G."/>
            <person name="Yu C."/>
            <person name="Nie W."/>
            <person name="Wang J."/>
            <person name="Wu Z."/>
            <person name="Liang H."/>
            <person name="Min J."/>
            <person name="Wu Q."/>
            <person name="Cheng S."/>
            <person name="Ruan J."/>
            <person name="Wang M."/>
            <person name="Shi Z."/>
            <person name="Wen M."/>
            <person name="Liu B."/>
            <person name="Ren X."/>
            <person name="Zheng H."/>
            <person name="Dong D."/>
            <person name="Cook K."/>
            <person name="Shan G."/>
            <person name="Zhang H."/>
            <person name="Kosiol C."/>
            <person name="Xie X."/>
            <person name="Lu Z."/>
            <person name="Zheng H."/>
            <person name="Li Y."/>
            <person name="Steiner C.C."/>
            <person name="Lam T.T."/>
            <person name="Lin S."/>
            <person name="Zhang Q."/>
            <person name="Li G."/>
            <person name="Tian J."/>
            <person name="Gong T."/>
            <person name="Liu H."/>
            <person name="Zhang D."/>
            <person name="Fang L."/>
            <person name="Ye C."/>
            <person name="Zhang J."/>
            <person name="Hu W."/>
            <person name="Xu A."/>
            <person name="Ren Y."/>
            <person name="Zhang G."/>
            <person name="Bruford M.W."/>
            <person name="Li Q."/>
            <person name="Ma L."/>
            <person name="Guo Y."/>
            <person name="An N."/>
            <person name="Hu Y."/>
            <person name="Zheng Y."/>
            <person name="Shi Y."/>
            <person name="Li Z."/>
            <person name="Liu Q."/>
            <person name="Chen Y."/>
            <person name="Zhao J."/>
            <person name="Qu N."/>
            <person name="Zhao S."/>
            <person name="Tian F."/>
            <person name="Wang X."/>
            <person name="Wang H."/>
            <person name="Xu L."/>
            <person name="Liu X."/>
            <person name="Vinar T."/>
            <person name="Wang Y."/>
            <person name="Lam T.W."/>
            <person name="Yiu S.M."/>
            <person name="Liu S."/>
            <person name="Zhang H."/>
            <person name="Li D."/>
            <person name="Huang Y."/>
            <person name="Wang X."/>
            <person name="Yang G."/>
            <person name="Jiang Z."/>
            <person name="Wang J."/>
            <person name="Qin N."/>
            <person name="Li L."/>
            <person name="Li J."/>
            <person name="Bolund L."/>
            <person name="Kristiansen K."/>
            <person name="Wong G.K."/>
            <person name="Olson M."/>
            <person name="Zhang X."/>
            <person name="Li S."/>
            <person name="Yang H."/>
            <person name="Wang J."/>
            <person name="Wang J."/>
        </authorList>
    </citation>
    <scope>NUCLEOTIDE SEQUENCE [LARGE SCALE GENOMIC DNA]</scope>
</reference>
<evidence type="ECO:0000313" key="3">
    <source>
        <dbReference type="Proteomes" id="UP000008912"/>
    </source>
</evidence>
<dbReference type="PANTHER" id="PTHR33768:SF7">
    <property type="entry name" value="CFAP97 DOMAIN CONTAINING 2"/>
    <property type="match status" value="1"/>
</dbReference>
<evidence type="ECO:0008006" key="4">
    <source>
        <dbReference type="Google" id="ProtNLM"/>
    </source>
</evidence>
<evidence type="ECO:0000313" key="2">
    <source>
        <dbReference type="Ensembl" id="ENSAMEP00000041386.1"/>
    </source>
</evidence>
<keyword evidence="3" id="KW-1185">Reference proteome</keyword>
<dbReference type="PANTHER" id="PTHR33768">
    <property type="entry name" value="MIP11318P"/>
    <property type="match status" value="1"/>
</dbReference>
<dbReference type="AlphaFoldDB" id="A0A7N5KKG2"/>
<accession>A0A7N5KKG2</accession>
<name>A0A7N5KKG2_AILME</name>
<dbReference type="InterPro" id="IPR038792">
    <property type="entry name" value="CFAP97D1/2"/>
</dbReference>
<dbReference type="GeneTree" id="ENSGT01000000214889"/>
<proteinExistence type="inferred from homology"/>
<reference evidence="2" key="2">
    <citation type="submission" date="2025-08" db="UniProtKB">
        <authorList>
            <consortium name="Ensembl"/>
        </authorList>
    </citation>
    <scope>IDENTIFICATION</scope>
</reference>
<protein>
    <recommendedName>
        <fullName evidence="4">CFAP97 domain containing 2</fullName>
    </recommendedName>
</protein>
<comment type="similarity">
    <text evidence="1">Belongs to the CFAP97 family.</text>
</comment>
<sequence length="99" mass="11572">MRRAPRPTFPCGGSECLQRTWEKAYQAHRRKVQDAQPLVDARAPRSLSHLHLKLKKLKLEGERLAIIDRDNRLLLEKLSCILRTRGQTESRNNCTQKRN</sequence>
<dbReference type="Pfam" id="PF13879">
    <property type="entry name" value="Hmw_CFAP97"/>
    <property type="match status" value="1"/>
</dbReference>
<reference evidence="2" key="3">
    <citation type="submission" date="2025-09" db="UniProtKB">
        <authorList>
            <consortium name="Ensembl"/>
        </authorList>
    </citation>
    <scope>IDENTIFICATION</scope>
</reference>
<dbReference type="InParanoid" id="A0A7N5KKG2"/>
<dbReference type="Ensembl" id="ENSAMET00000043464.1">
    <property type="protein sequence ID" value="ENSAMEP00000041386.1"/>
    <property type="gene ID" value="ENSAMEG00000031438.1"/>
</dbReference>
<dbReference type="Proteomes" id="UP000008912">
    <property type="component" value="Unassembled WGS sequence"/>
</dbReference>